<feature type="signal peptide" evidence="1">
    <location>
        <begin position="1"/>
        <end position="21"/>
    </location>
</feature>
<evidence type="ECO:0000313" key="2">
    <source>
        <dbReference type="EMBL" id="SPO23655.1"/>
    </source>
</evidence>
<protein>
    <submittedName>
        <fullName evidence="2">Uncharacterized protein</fullName>
    </submittedName>
</protein>
<gene>
    <name evidence="2" type="ORF">UTRI_10123</name>
</gene>
<organism evidence="2 3">
    <name type="scientific">Ustilago trichophora</name>
    <dbReference type="NCBI Taxonomy" id="86804"/>
    <lineage>
        <taxon>Eukaryota</taxon>
        <taxon>Fungi</taxon>
        <taxon>Dikarya</taxon>
        <taxon>Basidiomycota</taxon>
        <taxon>Ustilaginomycotina</taxon>
        <taxon>Ustilaginomycetes</taxon>
        <taxon>Ustilaginales</taxon>
        <taxon>Ustilaginaceae</taxon>
        <taxon>Ustilago</taxon>
    </lineage>
</organism>
<evidence type="ECO:0000313" key="3">
    <source>
        <dbReference type="Proteomes" id="UP000324022"/>
    </source>
</evidence>
<accession>A0A5C3DZX7</accession>
<sequence>MARLVTILSTVVLIASLRVSCEPDDVKFSLPTGGTWHVGDSLLFEWRNAAVGNVGIVVRPVANTPIARVVPPMVVTTGTKGRFVEGDPPCDRGPADEPCARFTWVVDDKDPVTQTKSLETGLYEAVLVLEHGHVATSKSFTIVV</sequence>
<proteinExistence type="predicted"/>
<reference evidence="2 3" key="1">
    <citation type="submission" date="2018-03" db="EMBL/GenBank/DDBJ databases">
        <authorList>
            <person name="Guldener U."/>
        </authorList>
    </citation>
    <scope>NUCLEOTIDE SEQUENCE [LARGE SCALE GENOMIC DNA]</scope>
    <source>
        <strain evidence="2 3">NBRC100155</strain>
    </source>
</reference>
<dbReference type="Proteomes" id="UP000324022">
    <property type="component" value="Unassembled WGS sequence"/>
</dbReference>
<evidence type="ECO:0000256" key="1">
    <source>
        <dbReference type="SAM" id="SignalP"/>
    </source>
</evidence>
<feature type="chain" id="PRO_5023098575" evidence="1">
    <location>
        <begin position="22"/>
        <end position="144"/>
    </location>
</feature>
<keyword evidence="1" id="KW-0732">Signal</keyword>
<keyword evidence="3" id="KW-1185">Reference proteome</keyword>
<dbReference type="EMBL" id="OOIN01000006">
    <property type="protein sequence ID" value="SPO23655.1"/>
    <property type="molecule type" value="Genomic_DNA"/>
</dbReference>
<name>A0A5C3DZX7_9BASI</name>
<dbReference type="AlphaFoldDB" id="A0A5C3DZX7"/>